<reference evidence="1 2" key="2">
    <citation type="submission" date="2010-03" db="EMBL/GenBank/DDBJ databases">
        <authorList>
            <person name="Pajon A."/>
        </authorList>
    </citation>
    <scope>NUCLEOTIDE SEQUENCE [LARGE SCALE GENOMIC DNA]</scope>
    <source>
        <strain evidence="1 2">SL3/3</strain>
    </source>
</reference>
<dbReference type="Gene3D" id="1.10.3750.10">
    <property type="entry name" value="YhaI-like"/>
    <property type="match status" value="1"/>
</dbReference>
<dbReference type="EMBL" id="FP929046">
    <property type="protein sequence ID" value="CBL00712.1"/>
    <property type="molecule type" value="Genomic_DNA"/>
</dbReference>
<organism evidence="1 2">
    <name type="scientific">Faecalibacterium prausnitzii SL3/3</name>
    <dbReference type="NCBI Taxonomy" id="657322"/>
    <lineage>
        <taxon>Bacteria</taxon>
        <taxon>Bacillati</taxon>
        <taxon>Bacillota</taxon>
        <taxon>Clostridia</taxon>
        <taxon>Eubacteriales</taxon>
        <taxon>Oscillospiraceae</taxon>
        <taxon>Faecalibacterium</taxon>
    </lineage>
</organism>
<protein>
    <recommendedName>
        <fullName evidence="3">DUF1878 domain-containing protein</fullName>
    </recommendedName>
</protein>
<name>D4K799_9FIRM</name>
<reference evidence="1 2" key="1">
    <citation type="submission" date="2010-03" db="EMBL/GenBank/DDBJ databases">
        <title>The genome sequence of Faecalibacterium prausnitzii SL3/3.</title>
        <authorList>
            <consortium name="metaHIT consortium -- http://www.metahit.eu/"/>
            <person name="Pajon A."/>
            <person name="Turner K."/>
            <person name="Parkhill J."/>
            <person name="Duncan S."/>
            <person name="Flint H."/>
        </authorList>
    </citation>
    <scope>NUCLEOTIDE SEQUENCE [LARGE SCALE GENOMIC DNA]</scope>
    <source>
        <strain evidence="1 2">SL3/3</strain>
    </source>
</reference>
<dbReference type="HOGENOM" id="CLU_2191644_0_0_9"/>
<accession>D4K799</accession>
<dbReference type="KEGG" id="fpa:FPR_02710"/>
<dbReference type="AlphaFoldDB" id="D4K799"/>
<dbReference type="PATRIC" id="fig|657322.3.peg.1648"/>
<sequence>MRHFDELDKRLDYIEFRQELLFENTDLTRLLFEYEIDRKQYKKIMDLMEAYRKKLDNKESVNHGTFETEMFRIVPECHEDYHMCEYIARAFMDEHRWEEVFPALYGDMPKYKFLKSENG</sequence>
<evidence type="ECO:0000313" key="1">
    <source>
        <dbReference type="EMBL" id="CBL00712.1"/>
    </source>
</evidence>
<dbReference type="InterPro" id="IPR035945">
    <property type="entry name" value="YhaI-like_sf"/>
</dbReference>
<gene>
    <name evidence="1" type="ORF">FPR_02710</name>
</gene>
<evidence type="ECO:0000313" key="2">
    <source>
        <dbReference type="Proteomes" id="UP000007059"/>
    </source>
</evidence>
<dbReference type="Proteomes" id="UP000007059">
    <property type="component" value="Chromosome"/>
</dbReference>
<proteinExistence type="predicted"/>
<evidence type="ECO:0008006" key="3">
    <source>
        <dbReference type="Google" id="ProtNLM"/>
    </source>
</evidence>
<dbReference type="RefSeq" id="WP_015536669.1">
    <property type="nucleotide sequence ID" value="NC_021020.1"/>
</dbReference>